<protein>
    <recommendedName>
        <fullName evidence="1">RNase H type-1 domain-containing protein</fullName>
    </recommendedName>
</protein>
<evidence type="ECO:0000259" key="1">
    <source>
        <dbReference type="Pfam" id="PF13456"/>
    </source>
</evidence>
<reference evidence="2 3" key="1">
    <citation type="submission" date="2023-03" db="EMBL/GenBank/DDBJ databases">
        <title>WGS of Gossypium arboreum.</title>
        <authorList>
            <person name="Yu D."/>
        </authorList>
    </citation>
    <scope>NUCLEOTIDE SEQUENCE [LARGE SCALE GENOMIC DNA]</scope>
    <source>
        <tissue evidence="2">Leaf</tissue>
    </source>
</reference>
<accession>A0ABR0ML80</accession>
<keyword evidence="3" id="KW-1185">Reference proteome</keyword>
<dbReference type="InterPro" id="IPR002156">
    <property type="entry name" value="RNaseH_domain"/>
</dbReference>
<dbReference type="Pfam" id="PF13456">
    <property type="entry name" value="RVT_3"/>
    <property type="match status" value="1"/>
</dbReference>
<feature type="domain" description="RNase H type-1" evidence="1">
    <location>
        <begin position="3"/>
        <end position="64"/>
    </location>
</feature>
<organism evidence="2 3">
    <name type="scientific">Gossypium arboreum</name>
    <name type="common">Tree cotton</name>
    <name type="synonym">Gossypium nanking</name>
    <dbReference type="NCBI Taxonomy" id="29729"/>
    <lineage>
        <taxon>Eukaryota</taxon>
        <taxon>Viridiplantae</taxon>
        <taxon>Streptophyta</taxon>
        <taxon>Embryophyta</taxon>
        <taxon>Tracheophyta</taxon>
        <taxon>Spermatophyta</taxon>
        <taxon>Magnoliopsida</taxon>
        <taxon>eudicotyledons</taxon>
        <taxon>Gunneridae</taxon>
        <taxon>Pentapetalae</taxon>
        <taxon>rosids</taxon>
        <taxon>malvids</taxon>
        <taxon>Malvales</taxon>
        <taxon>Malvaceae</taxon>
        <taxon>Malvoideae</taxon>
        <taxon>Gossypium</taxon>
    </lineage>
</organism>
<evidence type="ECO:0000313" key="3">
    <source>
        <dbReference type="Proteomes" id="UP001358586"/>
    </source>
</evidence>
<evidence type="ECO:0000313" key="2">
    <source>
        <dbReference type="EMBL" id="KAK5774762.1"/>
    </source>
</evidence>
<sequence>MMGFRCPVVEGDSLTVIKKLQARVEDKSILRPIIHHIRDLEHYFEKVVYLFIPRSVNDAAYTLAVERRRSQRSGFGVDGVSASVTRSMERDWRSWMQTNQRLS</sequence>
<proteinExistence type="predicted"/>
<name>A0ABR0ML80_GOSAR</name>
<dbReference type="Proteomes" id="UP001358586">
    <property type="component" value="Chromosome 12"/>
</dbReference>
<comment type="caution">
    <text evidence="2">The sequence shown here is derived from an EMBL/GenBank/DDBJ whole genome shotgun (WGS) entry which is preliminary data.</text>
</comment>
<dbReference type="EMBL" id="JARKNE010000012">
    <property type="protein sequence ID" value="KAK5774762.1"/>
    <property type="molecule type" value="Genomic_DNA"/>
</dbReference>
<gene>
    <name evidence="2" type="ORF">PVK06_042618</name>
</gene>